<accession>A0ABY2J5Z2</accession>
<sequence length="83" mass="8797">MSLGLGIFLLVVGAIMVFALNVTVEWMDIELVGYILMGAGAAIMIIGIVLLTRKRSSVTTTRSAVDPASGEQVTSQKRSVDDV</sequence>
<evidence type="ECO:0000313" key="5">
    <source>
        <dbReference type="Proteomes" id="UP000298355"/>
    </source>
</evidence>
<gene>
    <name evidence="4" type="ORF">E3O65_04485</name>
</gene>
<dbReference type="EMBL" id="SOGJ01000011">
    <property type="protein sequence ID" value="TFD00357.1"/>
    <property type="molecule type" value="Genomic_DNA"/>
</dbReference>
<comment type="caution">
    <text evidence="4">The sequence shown here is derived from an EMBL/GenBank/DDBJ whole genome shotgun (WGS) entry which is preliminary data.</text>
</comment>
<feature type="domain" description="DUF6458" evidence="3">
    <location>
        <begin position="1"/>
        <end position="78"/>
    </location>
</feature>
<dbReference type="Proteomes" id="UP000298355">
    <property type="component" value="Unassembled WGS sequence"/>
</dbReference>
<protein>
    <recommendedName>
        <fullName evidence="3">DUF6458 domain-containing protein</fullName>
    </recommendedName>
</protein>
<feature type="transmembrane region" description="Helical" evidence="2">
    <location>
        <begin position="29"/>
        <end position="52"/>
    </location>
</feature>
<evidence type="ECO:0000256" key="1">
    <source>
        <dbReference type="SAM" id="MobiDB-lite"/>
    </source>
</evidence>
<keyword evidence="2" id="KW-1133">Transmembrane helix</keyword>
<reference evidence="4 5" key="1">
    <citation type="submission" date="2019-03" db="EMBL/GenBank/DDBJ databases">
        <title>Genomics of glacier-inhabiting Cryobacterium strains.</title>
        <authorList>
            <person name="Liu Q."/>
            <person name="Xin Y.-H."/>
        </authorList>
    </citation>
    <scope>NUCLEOTIDE SEQUENCE [LARGE SCALE GENOMIC DNA]</scope>
    <source>
        <strain evidence="4 5">TMT4-23</strain>
    </source>
</reference>
<keyword evidence="2" id="KW-0812">Transmembrane</keyword>
<evidence type="ECO:0000256" key="2">
    <source>
        <dbReference type="SAM" id="Phobius"/>
    </source>
</evidence>
<dbReference type="InterPro" id="IPR045597">
    <property type="entry name" value="DUF6458"/>
</dbReference>
<keyword evidence="2" id="KW-0472">Membrane</keyword>
<feature type="region of interest" description="Disordered" evidence="1">
    <location>
        <begin position="58"/>
        <end position="83"/>
    </location>
</feature>
<evidence type="ECO:0000313" key="4">
    <source>
        <dbReference type="EMBL" id="TFD00357.1"/>
    </source>
</evidence>
<evidence type="ECO:0000259" key="3">
    <source>
        <dbReference type="Pfam" id="PF20059"/>
    </source>
</evidence>
<dbReference type="Pfam" id="PF20059">
    <property type="entry name" value="DUF6458"/>
    <property type="match status" value="1"/>
</dbReference>
<organism evidence="4 5">
    <name type="scientific">Cryobacterium breve</name>
    <dbReference type="NCBI Taxonomy" id="1259258"/>
    <lineage>
        <taxon>Bacteria</taxon>
        <taxon>Bacillati</taxon>
        <taxon>Actinomycetota</taxon>
        <taxon>Actinomycetes</taxon>
        <taxon>Micrococcales</taxon>
        <taxon>Microbacteriaceae</taxon>
        <taxon>Cryobacterium</taxon>
    </lineage>
</organism>
<keyword evidence="5" id="KW-1185">Reference proteome</keyword>
<name>A0ABY2J5Z2_9MICO</name>
<dbReference type="RefSeq" id="WP_134362517.1">
    <property type="nucleotide sequence ID" value="NZ_SOGJ01000011.1"/>
</dbReference>
<proteinExistence type="predicted"/>